<evidence type="ECO:0000313" key="1">
    <source>
        <dbReference type="EMBL" id="KAJ0046867.1"/>
    </source>
</evidence>
<name>A0ACC0Z7H8_9ROSI</name>
<proteinExistence type="predicted"/>
<keyword evidence="2" id="KW-1185">Reference proteome</keyword>
<dbReference type="EMBL" id="CM047738">
    <property type="protein sequence ID" value="KAJ0046867.1"/>
    <property type="molecule type" value="Genomic_DNA"/>
</dbReference>
<sequence length="325" mass="37645">MNNNSRGNITKLHQDLKRLVKEIEDLINTQICNLRRIKSYVLNEQQFKLVKTRTEMNPLEVKEYKLDQEENRIFLLIGMDLQSAIKDSNLTEVVLDVLKTWEKSLEDSKRLEIKIEDLDLDNETMILDDNDVLIGNLRSAQENHATIERQRDDSFKNLLQTFEAIGMLMDEEKMEYALLGMEMRDYLHHENETIRTAMKEVWKYWESQVKPYLQLPLLPNHKLRSRASVSGAVFNVSTSIIGAEIMSIPATLKVLRVIPVFVCVDCDHYLLAGISVEILMRFTHADNSTTYAGVMREFFGRVGSVAVHRDRSLNSFKLTAQLPRL</sequence>
<accession>A0ACC0Z7H8</accession>
<comment type="caution">
    <text evidence="1">The sequence shown here is derived from an EMBL/GenBank/DDBJ whole genome shotgun (WGS) entry which is preliminary data.</text>
</comment>
<organism evidence="1 2">
    <name type="scientific">Pistacia integerrima</name>
    <dbReference type="NCBI Taxonomy" id="434235"/>
    <lineage>
        <taxon>Eukaryota</taxon>
        <taxon>Viridiplantae</taxon>
        <taxon>Streptophyta</taxon>
        <taxon>Embryophyta</taxon>
        <taxon>Tracheophyta</taxon>
        <taxon>Spermatophyta</taxon>
        <taxon>Magnoliopsida</taxon>
        <taxon>eudicotyledons</taxon>
        <taxon>Gunneridae</taxon>
        <taxon>Pentapetalae</taxon>
        <taxon>rosids</taxon>
        <taxon>malvids</taxon>
        <taxon>Sapindales</taxon>
        <taxon>Anacardiaceae</taxon>
        <taxon>Pistacia</taxon>
    </lineage>
</organism>
<dbReference type="Proteomes" id="UP001163603">
    <property type="component" value="Chromosome 3"/>
</dbReference>
<protein>
    <submittedName>
        <fullName evidence="1">Uncharacterized protein</fullName>
    </submittedName>
</protein>
<reference evidence="2" key="1">
    <citation type="journal article" date="2023" name="G3 (Bethesda)">
        <title>Genome assembly and association tests identify interacting loci associated with vigor, precocity, and sex in interspecific pistachio rootstocks.</title>
        <authorList>
            <person name="Palmer W."/>
            <person name="Jacygrad E."/>
            <person name="Sagayaradj S."/>
            <person name="Cavanaugh K."/>
            <person name="Han R."/>
            <person name="Bertier L."/>
            <person name="Beede B."/>
            <person name="Kafkas S."/>
            <person name="Golino D."/>
            <person name="Preece J."/>
            <person name="Michelmore R."/>
        </authorList>
    </citation>
    <scope>NUCLEOTIDE SEQUENCE [LARGE SCALE GENOMIC DNA]</scope>
</reference>
<gene>
    <name evidence="1" type="ORF">Pint_06668</name>
</gene>
<evidence type="ECO:0000313" key="2">
    <source>
        <dbReference type="Proteomes" id="UP001163603"/>
    </source>
</evidence>